<reference evidence="13 14" key="1">
    <citation type="submission" date="2021-12" db="EMBL/GenBank/DDBJ databases">
        <title>Genome sequencing of bacteria with rrn-lacking chromosome and rrn-plasmid.</title>
        <authorList>
            <person name="Anda M."/>
            <person name="Iwasaki W."/>
        </authorList>
    </citation>
    <scope>NUCLEOTIDE SEQUENCE [LARGE SCALE GENOMIC DNA]</scope>
    <source>
        <strain evidence="13 14">NBRC 15940</strain>
    </source>
</reference>
<keyword evidence="4 12" id="KW-1003">Cell membrane</keyword>
<keyword evidence="3 12" id="KW-0813">Transport</keyword>
<dbReference type="InterPro" id="IPR002523">
    <property type="entry name" value="MgTranspt_CorA/ZnTranspt_ZntB"/>
</dbReference>
<evidence type="ECO:0000313" key="13">
    <source>
        <dbReference type="EMBL" id="GJM64007.1"/>
    </source>
</evidence>
<evidence type="ECO:0000256" key="1">
    <source>
        <dbReference type="ARBA" id="ARBA00004651"/>
    </source>
</evidence>
<dbReference type="InterPro" id="IPR045863">
    <property type="entry name" value="CorA_TM1_TM2"/>
</dbReference>
<dbReference type="AlphaFoldDB" id="A0AAN4W487"/>
<evidence type="ECO:0000256" key="2">
    <source>
        <dbReference type="ARBA" id="ARBA00009765"/>
    </source>
</evidence>
<evidence type="ECO:0000256" key="9">
    <source>
        <dbReference type="ARBA" id="ARBA00023136"/>
    </source>
</evidence>
<accession>A0AAN4W487</accession>
<evidence type="ECO:0000256" key="3">
    <source>
        <dbReference type="ARBA" id="ARBA00022448"/>
    </source>
</evidence>
<dbReference type="NCBIfam" id="TIGR00383">
    <property type="entry name" value="corA"/>
    <property type="match status" value="1"/>
</dbReference>
<evidence type="ECO:0000256" key="5">
    <source>
        <dbReference type="ARBA" id="ARBA00022692"/>
    </source>
</evidence>
<keyword evidence="7 12" id="KW-1133">Transmembrane helix</keyword>
<evidence type="ECO:0000313" key="14">
    <source>
        <dbReference type="Proteomes" id="UP001310022"/>
    </source>
</evidence>
<feature type="transmembrane region" description="Helical" evidence="12">
    <location>
        <begin position="293"/>
        <end position="313"/>
    </location>
</feature>
<evidence type="ECO:0000256" key="8">
    <source>
        <dbReference type="ARBA" id="ARBA00023065"/>
    </source>
</evidence>
<comment type="catalytic activity">
    <reaction evidence="10">
        <text>Mg(2+)(in) = Mg(2+)(out)</text>
        <dbReference type="Rhea" id="RHEA:29827"/>
        <dbReference type="ChEBI" id="CHEBI:18420"/>
    </reaction>
</comment>
<comment type="caution">
    <text evidence="13">The sequence shown here is derived from an EMBL/GenBank/DDBJ whole genome shotgun (WGS) entry which is preliminary data.</text>
</comment>
<comment type="function">
    <text evidence="11">Mediates influx of magnesium ions. Alternates between open and closed states. Activated by low cytoplasmic Mg(2+) levels. Inactive when cytoplasmic Mg(2+) levels are high.</text>
</comment>
<dbReference type="InterPro" id="IPR045861">
    <property type="entry name" value="CorA_cytoplasmic_dom"/>
</dbReference>
<dbReference type="FunFam" id="1.20.58.340:FF:000004">
    <property type="entry name" value="Magnesium transport protein CorA"/>
    <property type="match status" value="1"/>
</dbReference>
<evidence type="ECO:0000256" key="11">
    <source>
        <dbReference type="ARBA" id="ARBA00045497"/>
    </source>
</evidence>
<dbReference type="SUPFAM" id="SSF144083">
    <property type="entry name" value="Magnesium transport protein CorA, transmembrane region"/>
    <property type="match status" value="1"/>
</dbReference>
<dbReference type="PANTHER" id="PTHR46494:SF1">
    <property type="entry name" value="CORA FAMILY METAL ION TRANSPORTER (EUROFUNG)"/>
    <property type="match status" value="1"/>
</dbReference>
<dbReference type="GO" id="GO:0000287">
    <property type="term" value="F:magnesium ion binding"/>
    <property type="evidence" value="ECO:0007669"/>
    <property type="project" value="TreeGrafter"/>
</dbReference>
<evidence type="ECO:0000256" key="7">
    <source>
        <dbReference type="ARBA" id="ARBA00022989"/>
    </source>
</evidence>
<evidence type="ECO:0000256" key="12">
    <source>
        <dbReference type="RuleBase" id="RU362010"/>
    </source>
</evidence>
<evidence type="ECO:0000256" key="6">
    <source>
        <dbReference type="ARBA" id="ARBA00022842"/>
    </source>
</evidence>
<feature type="transmembrane region" description="Helical" evidence="12">
    <location>
        <begin position="325"/>
        <end position="346"/>
    </location>
</feature>
<keyword evidence="8 12" id="KW-0406">Ion transport</keyword>
<dbReference type="GO" id="GO:0015087">
    <property type="term" value="F:cobalt ion transmembrane transporter activity"/>
    <property type="evidence" value="ECO:0007669"/>
    <property type="project" value="UniProtKB-UniRule"/>
</dbReference>
<dbReference type="Proteomes" id="UP001310022">
    <property type="component" value="Unassembled WGS sequence"/>
</dbReference>
<dbReference type="RefSeq" id="WP_338239093.1">
    <property type="nucleotide sequence ID" value="NZ_BQKE01000003.1"/>
</dbReference>
<dbReference type="GO" id="GO:0050897">
    <property type="term" value="F:cobalt ion binding"/>
    <property type="evidence" value="ECO:0007669"/>
    <property type="project" value="TreeGrafter"/>
</dbReference>
<protein>
    <recommendedName>
        <fullName evidence="12">Magnesium transport protein CorA</fullName>
    </recommendedName>
</protein>
<name>A0AAN4W487_9BACT</name>
<dbReference type="GO" id="GO:0015095">
    <property type="term" value="F:magnesium ion transmembrane transporter activity"/>
    <property type="evidence" value="ECO:0007669"/>
    <property type="project" value="UniProtKB-UniRule"/>
</dbReference>
<evidence type="ECO:0000256" key="10">
    <source>
        <dbReference type="ARBA" id="ARBA00034269"/>
    </source>
</evidence>
<comment type="subcellular location">
    <subcellularLocation>
        <location evidence="1">Cell membrane</location>
        <topology evidence="1">Multi-pass membrane protein</topology>
    </subcellularLocation>
    <subcellularLocation>
        <location evidence="12">Membrane</location>
        <topology evidence="12">Multi-pass membrane protein</topology>
    </subcellularLocation>
</comment>
<organism evidence="13 14">
    <name type="scientific">Persicobacter diffluens</name>
    <dbReference type="NCBI Taxonomy" id="981"/>
    <lineage>
        <taxon>Bacteria</taxon>
        <taxon>Pseudomonadati</taxon>
        <taxon>Bacteroidota</taxon>
        <taxon>Cytophagia</taxon>
        <taxon>Cytophagales</taxon>
        <taxon>Persicobacteraceae</taxon>
        <taxon>Persicobacter</taxon>
    </lineage>
</organism>
<dbReference type="Gene3D" id="3.30.460.20">
    <property type="entry name" value="CorA soluble domain-like"/>
    <property type="match status" value="1"/>
</dbReference>
<gene>
    <name evidence="12 13" type="primary">corA</name>
    <name evidence="13" type="ORF">PEDI_45590</name>
</gene>
<evidence type="ECO:0000256" key="4">
    <source>
        <dbReference type="ARBA" id="ARBA00022475"/>
    </source>
</evidence>
<keyword evidence="6 12" id="KW-0460">Magnesium</keyword>
<dbReference type="PANTHER" id="PTHR46494">
    <property type="entry name" value="CORA FAMILY METAL ION TRANSPORTER (EUROFUNG)"/>
    <property type="match status" value="1"/>
</dbReference>
<dbReference type="Pfam" id="PF01544">
    <property type="entry name" value="CorA"/>
    <property type="match status" value="1"/>
</dbReference>
<dbReference type="Gene3D" id="1.20.58.340">
    <property type="entry name" value="Magnesium transport protein CorA, transmembrane region"/>
    <property type="match status" value="2"/>
</dbReference>
<keyword evidence="14" id="KW-1185">Reference proteome</keyword>
<dbReference type="EMBL" id="BQKE01000003">
    <property type="protein sequence ID" value="GJM64007.1"/>
    <property type="molecule type" value="Genomic_DNA"/>
</dbReference>
<dbReference type="SUPFAM" id="SSF143865">
    <property type="entry name" value="CorA soluble domain-like"/>
    <property type="match status" value="1"/>
</dbReference>
<dbReference type="InterPro" id="IPR004488">
    <property type="entry name" value="Mg/Co-transport_prot_CorA"/>
</dbReference>
<keyword evidence="9 12" id="KW-0472">Membrane</keyword>
<sequence>MIPKILNRKKVNPSTPIFTGKKILEKTSIQLFKYNDKELIEYKDFDLRDFSGFPEDDHYYWLNIHGIHEVDKIKQIGNALHIHELYIQDILDVYQRPKVQDYNDFWFFNLKSTLPSKDWSLEQEQLSFVLNKNVLISFQERQGDHFQHIRERLHKHLGIVRERGVDYLLFLLMEAIMDNYFQEVARMDAELDQIGRLDISKDPSPDIINTIEKFRNKIHLIRKNISPFRDFVARLEREKFKSILDKNIKYYYEIQDNYLSLSDNCERMEMKLESISNLFFSIQGHRMNQVMKTLTIVATIFIPLTFIAGIYGMNFSYMPELNLKWGYFGILGLMFFMTVGMLYYFIRKKYF</sequence>
<dbReference type="CDD" id="cd12828">
    <property type="entry name" value="TmCorA-like_1"/>
    <property type="match status" value="1"/>
</dbReference>
<keyword evidence="5 12" id="KW-0812">Transmembrane</keyword>
<proteinExistence type="inferred from homology"/>
<dbReference type="GO" id="GO:0005886">
    <property type="term" value="C:plasma membrane"/>
    <property type="evidence" value="ECO:0007669"/>
    <property type="project" value="UniProtKB-SubCell"/>
</dbReference>
<comment type="similarity">
    <text evidence="2 12">Belongs to the CorA metal ion transporter (MIT) (TC 1.A.35) family.</text>
</comment>